<dbReference type="PANTHER" id="PTHR45856:SF11">
    <property type="entry name" value="FUNGAL LIPASE-LIKE DOMAIN-CONTAINING PROTEIN"/>
    <property type="match status" value="1"/>
</dbReference>
<evidence type="ECO:0000256" key="2">
    <source>
        <dbReference type="ARBA" id="ARBA00047591"/>
    </source>
</evidence>
<comment type="catalytic activity">
    <reaction evidence="3">
        <text>a monoacylglycerol + H2O = glycerol + a fatty acid + H(+)</text>
        <dbReference type="Rhea" id="RHEA:15245"/>
        <dbReference type="ChEBI" id="CHEBI:15377"/>
        <dbReference type="ChEBI" id="CHEBI:15378"/>
        <dbReference type="ChEBI" id="CHEBI:17408"/>
        <dbReference type="ChEBI" id="CHEBI:17754"/>
        <dbReference type="ChEBI" id="CHEBI:28868"/>
    </reaction>
</comment>
<dbReference type="InterPro" id="IPR002921">
    <property type="entry name" value="Fungal_lipase-type"/>
</dbReference>
<feature type="domain" description="Fungal lipase-type" evidence="4">
    <location>
        <begin position="58"/>
        <end position="191"/>
    </location>
</feature>
<evidence type="ECO:0000256" key="1">
    <source>
        <dbReference type="ARBA" id="ARBA00043996"/>
    </source>
</evidence>
<reference evidence="5 6" key="1">
    <citation type="journal article" date="2024" name="IMA Fungus">
        <title>IMA Genome - F19 : A genome assembly and annotation guide to empower mycologists, including annotated draft genome sequences of Ceratocystis pirilliformis, Diaporthe australafricana, Fusarium ophioides, Paecilomyces lecythidis, and Sporothrix stenoceras.</title>
        <authorList>
            <person name="Aylward J."/>
            <person name="Wilson A.M."/>
            <person name="Visagie C.M."/>
            <person name="Spraker J."/>
            <person name="Barnes I."/>
            <person name="Buitendag C."/>
            <person name="Ceriani C."/>
            <person name="Del Mar Angel L."/>
            <person name="du Plessis D."/>
            <person name="Fuchs T."/>
            <person name="Gasser K."/>
            <person name="Kramer D."/>
            <person name="Li W."/>
            <person name="Munsamy K."/>
            <person name="Piso A."/>
            <person name="Price J.L."/>
            <person name="Sonnekus B."/>
            <person name="Thomas C."/>
            <person name="van der Nest A."/>
            <person name="van Dijk A."/>
            <person name="van Heerden A."/>
            <person name="van Vuuren N."/>
            <person name="Yilmaz N."/>
            <person name="Duong T.A."/>
            <person name="van der Merwe N.A."/>
            <person name="Wingfield M.J."/>
            <person name="Wingfield B.D."/>
        </authorList>
    </citation>
    <scope>NUCLEOTIDE SEQUENCE [LARGE SCALE GENOMIC DNA]</scope>
    <source>
        <strain evidence="5 6">CMW 18300</strain>
    </source>
</reference>
<evidence type="ECO:0000313" key="6">
    <source>
        <dbReference type="Proteomes" id="UP001583177"/>
    </source>
</evidence>
<sequence length="318" mass="36464">MSPLMSSIDSEYTHNVADLMPNYRADIISDPRCDAHSKILEDLHGFIAVDHTLREIIVAFQGSVGWDWYDNLWNSSPERWEAMRCPGHCKVHSGWANTEARVNDEITKEVKKLLDEYPGYNITAVGHSRGGALAIILAARLRMDLQLNVTTYTYGAPRVGNEAFAQFVSGQGDRNYRITHFNDLVPIVPSFSWPWYFRHVEPEYWLRKGPYWRVDYKPHDLEECQDWTETHCIEGFIGYGLGIITNRRSHGYYLTAIGQCGKPGGSVWAADELSWNTTEDEKLMASLRDGFAKDIEYAASTQNDSFFAEYQWVGWEDK</sequence>
<name>A0ABR3X137_9PEZI</name>
<accession>A0ABR3X137</accession>
<comment type="similarity">
    <text evidence="1">Belongs to the AB hydrolase superfamily. Lipase family. Class 3 subfamily.</text>
</comment>
<dbReference type="Pfam" id="PF01764">
    <property type="entry name" value="Lipase_3"/>
    <property type="match status" value="1"/>
</dbReference>
<dbReference type="Proteomes" id="UP001583177">
    <property type="component" value="Unassembled WGS sequence"/>
</dbReference>
<dbReference type="InterPro" id="IPR051218">
    <property type="entry name" value="Sec_MonoDiacylglyc_Lipase"/>
</dbReference>
<evidence type="ECO:0000259" key="4">
    <source>
        <dbReference type="Pfam" id="PF01764"/>
    </source>
</evidence>
<dbReference type="SUPFAM" id="SSF53474">
    <property type="entry name" value="alpha/beta-Hydrolases"/>
    <property type="match status" value="1"/>
</dbReference>
<protein>
    <recommendedName>
        <fullName evidence="4">Fungal lipase-type domain-containing protein</fullName>
    </recommendedName>
</protein>
<dbReference type="CDD" id="cd00519">
    <property type="entry name" value="Lipase_3"/>
    <property type="match status" value="1"/>
</dbReference>
<evidence type="ECO:0000256" key="3">
    <source>
        <dbReference type="ARBA" id="ARBA00048461"/>
    </source>
</evidence>
<comment type="catalytic activity">
    <reaction evidence="2">
        <text>a diacylglycerol + H2O = a monoacylglycerol + a fatty acid + H(+)</text>
        <dbReference type="Rhea" id="RHEA:32731"/>
        <dbReference type="ChEBI" id="CHEBI:15377"/>
        <dbReference type="ChEBI" id="CHEBI:15378"/>
        <dbReference type="ChEBI" id="CHEBI:17408"/>
        <dbReference type="ChEBI" id="CHEBI:18035"/>
        <dbReference type="ChEBI" id="CHEBI:28868"/>
    </reaction>
</comment>
<keyword evidence="6" id="KW-1185">Reference proteome</keyword>
<organism evidence="5 6">
    <name type="scientific">Diaporthe australafricana</name>
    <dbReference type="NCBI Taxonomy" id="127596"/>
    <lineage>
        <taxon>Eukaryota</taxon>
        <taxon>Fungi</taxon>
        <taxon>Dikarya</taxon>
        <taxon>Ascomycota</taxon>
        <taxon>Pezizomycotina</taxon>
        <taxon>Sordariomycetes</taxon>
        <taxon>Sordariomycetidae</taxon>
        <taxon>Diaporthales</taxon>
        <taxon>Diaporthaceae</taxon>
        <taxon>Diaporthe</taxon>
    </lineage>
</organism>
<evidence type="ECO:0000313" key="5">
    <source>
        <dbReference type="EMBL" id="KAL1869673.1"/>
    </source>
</evidence>
<dbReference type="Gene3D" id="3.40.50.1820">
    <property type="entry name" value="alpha/beta hydrolase"/>
    <property type="match status" value="1"/>
</dbReference>
<dbReference type="InterPro" id="IPR029058">
    <property type="entry name" value="AB_hydrolase_fold"/>
</dbReference>
<proteinExistence type="inferred from homology"/>
<gene>
    <name evidence="5" type="ORF">Daus18300_005528</name>
</gene>
<comment type="caution">
    <text evidence="5">The sequence shown here is derived from an EMBL/GenBank/DDBJ whole genome shotgun (WGS) entry which is preliminary data.</text>
</comment>
<dbReference type="EMBL" id="JAWRVE010000040">
    <property type="protein sequence ID" value="KAL1869673.1"/>
    <property type="molecule type" value="Genomic_DNA"/>
</dbReference>
<dbReference type="PANTHER" id="PTHR45856">
    <property type="entry name" value="ALPHA/BETA-HYDROLASES SUPERFAMILY PROTEIN"/>
    <property type="match status" value="1"/>
</dbReference>